<accession>A0A3A8IWC4</accession>
<evidence type="ECO:0000256" key="1">
    <source>
        <dbReference type="ARBA" id="ARBA00022801"/>
    </source>
</evidence>
<keyword evidence="1 4" id="KW-0378">Hydrolase</keyword>
<dbReference type="SUPFAM" id="SSF53474">
    <property type="entry name" value="alpha/beta-Hydrolases"/>
    <property type="match status" value="2"/>
</dbReference>
<organism evidence="4 5">
    <name type="scientific">Corallococcus terminator</name>
    <dbReference type="NCBI Taxonomy" id="2316733"/>
    <lineage>
        <taxon>Bacteria</taxon>
        <taxon>Pseudomonadati</taxon>
        <taxon>Myxococcota</taxon>
        <taxon>Myxococcia</taxon>
        <taxon>Myxococcales</taxon>
        <taxon>Cystobacterineae</taxon>
        <taxon>Myxococcaceae</taxon>
        <taxon>Corallococcus</taxon>
    </lineage>
</organism>
<dbReference type="Gene3D" id="3.40.50.1820">
    <property type="entry name" value="alpha/beta hydrolase"/>
    <property type="match status" value="2"/>
</dbReference>
<dbReference type="Pfam" id="PF20434">
    <property type="entry name" value="BD-FAE"/>
    <property type="match status" value="1"/>
</dbReference>
<comment type="caution">
    <text evidence="4">The sequence shown here is derived from an EMBL/GenBank/DDBJ whole genome shotgun (WGS) entry which is preliminary data.</text>
</comment>
<dbReference type="InterPro" id="IPR029058">
    <property type="entry name" value="AB_hydrolase_fold"/>
</dbReference>
<name>A0A3A8IWC4_9BACT</name>
<dbReference type="PANTHER" id="PTHR48081:SF13">
    <property type="entry name" value="ALPHA_BETA HYDROLASE"/>
    <property type="match status" value="1"/>
</dbReference>
<keyword evidence="5" id="KW-1185">Reference proteome</keyword>
<gene>
    <name evidence="4" type="ORF">D7V88_15185</name>
</gene>
<dbReference type="EMBL" id="RAVZ01000090">
    <property type="protein sequence ID" value="RKG87859.1"/>
    <property type="molecule type" value="Genomic_DNA"/>
</dbReference>
<dbReference type="GO" id="GO:0016787">
    <property type="term" value="F:hydrolase activity"/>
    <property type="evidence" value="ECO:0007669"/>
    <property type="project" value="UniProtKB-KW"/>
</dbReference>
<reference evidence="5" key="1">
    <citation type="submission" date="2018-09" db="EMBL/GenBank/DDBJ databases">
        <authorList>
            <person name="Livingstone P.G."/>
            <person name="Whitworth D.E."/>
        </authorList>
    </citation>
    <scope>NUCLEOTIDE SEQUENCE [LARGE SCALE GENOMIC DNA]</scope>
    <source>
        <strain evidence="5">CA054A</strain>
    </source>
</reference>
<dbReference type="OrthoDB" id="9775851at2"/>
<sequence>MVRRSRPKVSCWSGGVGVLLGFAGCGWGGVSGPGEGPPPDLSVSSVGELAAACLTGLPVGPLVPDGTTAPTCADATAAPLALTYASGSGHALNLFRPSTGSGPFPTVVWIHGGGWRGGSLLDVNQARRLVCRGYAVASIDYRLSDAAVFPAQLHDVKAAVRFLRANASSYNLDSARFAAFGSSAGGHLAALAGTSQGVAGLEDPSQGNGGVSSAVQAVVDWYGPTDFAQMDAQLLARGCGPGSAQHSQPDSPESQLVGCTVGDESCQDAVRRASPITHAGAGDPPMLLLHGDADCTVPREQSLALASALTSAGRCVLRRDVVGAGHGGPEWVSTPVQDTVANFLDAVLKPAVVPSAPQAVCSRFLVSGNPASTTGATWTYDSVDEGVHYVLKGVLFKPATGTGPFPAVVISHGKGGTARGYSANVARTMVGWGLVALGTTYTHAADAEGTLPAGEEGASEENVLRAHKARDLLSCVGSVDFNRVAAHGHSMGAFVTGQLLGTHPADFRAASHTAGGVSSGPHSTRPDAAGSITTPYQLHHGDADTVVPLAQDQTLNAILAASVTPHELHVYAGFTHTQIPFDATMLSRVRTWYRQHGVLP</sequence>
<dbReference type="InterPro" id="IPR002925">
    <property type="entry name" value="Dienelactn_hydro"/>
</dbReference>
<dbReference type="InterPro" id="IPR049492">
    <property type="entry name" value="BD-FAE-like_dom"/>
</dbReference>
<dbReference type="AlphaFoldDB" id="A0A3A8IWC4"/>
<dbReference type="PROSITE" id="PS51257">
    <property type="entry name" value="PROKAR_LIPOPROTEIN"/>
    <property type="match status" value="1"/>
</dbReference>
<proteinExistence type="predicted"/>
<dbReference type="Proteomes" id="UP000268094">
    <property type="component" value="Unassembled WGS sequence"/>
</dbReference>
<evidence type="ECO:0000313" key="4">
    <source>
        <dbReference type="EMBL" id="RKG87859.1"/>
    </source>
</evidence>
<feature type="domain" description="Dienelactone hydrolase" evidence="2">
    <location>
        <begin position="392"/>
        <end position="577"/>
    </location>
</feature>
<dbReference type="Pfam" id="PF01738">
    <property type="entry name" value="DLH"/>
    <property type="match status" value="1"/>
</dbReference>
<dbReference type="PANTHER" id="PTHR48081">
    <property type="entry name" value="AB HYDROLASE SUPERFAMILY PROTEIN C4A8.06C"/>
    <property type="match status" value="1"/>
</dbReference>
<protein>
    <submittedName>
        <fullName evidence="4">Alpha/beta hydrolase</fullName>
    </submittedName>
</protein>
<evidence type="ECO:0000259" key="2">
    <source>
        <dbReference type="Pfam" id="PF01738"/>
    </source>
</evidence>
<dbReference type="InterPro" id="IPR050300">
    <property type="entry name" value="GDXG_lipolytic_enzyme"/>
</dbReference>
<evidence type="ECO:0000313" key="5">
    <source>
        <dbReference type="Proteomes" id="UP000268094"/>
    </source>
</evidence>
<feature type="domain" description="BD-FAE-like" evidence="3">
    <location>
        <begin position="92"/>
        <end position="309"/>
    </location>
</feature>
<evidence type="ECO:0000259" key="3">
    <source>
        <dbReference type="Pfam" id="PF20434"/>
    </source>
</evidence>